<sequence length="110" mass="11992">MGMSDYYKRLRNKVGHDLLMMPSVAAVIHDESGFVLMMRHRADNKWSLPAGATEPGERPAQAVVREVAEEAGLEFGWFEPTSPPLMGVEYPTGVLAGRVDKSFSGMPGIG</sequence>
<evidence type="ECO:0000256" key="1">
    <source>
        <dbReference type="ARBA" id="ARBA00001946"/>
    </source>
</evidence>
<reference evidence="4 5" key="1">
    <citation type="submission" date="2018-06" db="EMBL/GenBank/DDBJ databases">
        <title>Lujinxingia sediminis gen. nov. sp. nov., a new facultative anaerobic member of the class Deltaproteobacteria, and proposal of Lujinxingaceae fam. nov.</title>
        <authorList>
            <person name="Guo L.-Y."/>
            <person name="Li C.-M."/>
            <person name="Wang S."/>
            <person name="Du Z.-J."/>
        </authorList>
    </citation>
    <scope>NUCLEOTIDE SEQUENCE [LARGE SCALE GENOMIC DNA]</scope>
    <source>
        <strain evidence="4 5">FA350</strain>
    </source>
</reference>
<proteinExistence type="inferred from homology"/>
<dbReference type="PROSITE" id="PS00893">
    <property type="entry name" value="NUDIX_BOX"/>
    <property type="match status" value="1"/>
</dbReference>
<dbReference type="EMBL" id="CP030032">
    <property type="protein sequence ID" value="AWV89229.1"/>
    <property type="molecule type" value="Genomic_DNA"/>
</dbReference>
<dbReference type="SUPFAM" id="SSF55811">
    <property type="entry name" value="Nudix"/>
    <property type="match status" value="1"/>
</dbReference>
<dbReference type="PRINTS" id="PR00502">
    <property type="entry name" value="NUDIXFAMILY"/>
</dbReference>
<dbReference type="InterPro" id="IPR020084">
    <property type="entry name" value="NUDIX_hydrolase_CS"/>
</dbReference>
<dbReference type="InterPro" id="IPR015797">
    <property type="entry name" value="NUDIX_hydrolase-like_dom_sf"/>
</dbReference>
<dbReference type="PANTHER" id="PTHR43046">
    <property type="entry name" value="GDP-MANNOSE MANNOSYL HYDROLASE"/>
    <property type="match status" value="1"/>
</dbReference>
<dbReference type="InterPro" id="IPR000086">
    <property type="entry name" value="NUDIX_hydrolase_dom"/>
</dbReference>
<comment type="cofactor">
    <cofactor evidence="1">
        <name>Mg(2+)</name>
        <dbReference type="ChEBI" id="CHEBI:18420"/>
    </cofactor>
</comment>
<organism evidence="4 5">
    <name type="scientific">Bradymonas sediminis</name>
    <dbReference type="NCBI Taxonomy" id="1548548"/>
    <lineage>
        <taxon>Bacteria</taxon>
        <taxon>Deltaproteobacteria</taxon>
        <taxon>Bradymonadales</taxon>
        <taxon>Bradymonadaceae</taxon>
        <taxon>Bradymonas</taxon>
    </lineage>
</organism>
<dbReference type="PANTHER" id="PTHR43046:SF16">
    <property type="entry name" value="ADP-RIBOSE PYROPHOSPHATASE YJHB-RELATED"/>
    <property type="match status" value="1"/>
</dbReference>
<evidence type="ECO:0000256" key="2">
    <source>
        <dbReference type="ARBA" id="ARBA00022801"/>
    </source>
</evidence>
<evidence type="ECO:0000313" key="4">
    <source>
        <dbReference type="EMBL" id="AWV89229.1"/>
    </source>
</evidence>
<dbReference type="GO" id="GO:0016787">
    <property type="term" value="F:hydrolase activity"/>
    <property type="evidence" value="ECO:0007669"/>
    <property type="project" value="UniProtKB-KW"/>
</dbReference>
<dbReference type="OrthoDB" id="8480561at2"/>
<dbReference type="Pfam" id="PF00293">
    <property type="entry name" value="NUDIX"/>
    <property type="match status" value="1"/>
</dbReference>
<dbReference type="AlphaFoldDB" id="A0A2Z4FJV6"/>
<dbReference type="Proteomes" id="UP000249799">
    <property type="component" value="Chromosome"/>
</dbReference>
<evidence type="ECO:0000313" key="5">
    <source>
        <dbReference type="Proteomes" id="UP000249799"/>
    </source>
</evidence>
<evidence type="ECO:0000256" key="3">
    <source>
        <dbReference type="RuleBase" id="RU003476"/>
    </source>
</evidence>
<dbReference type="Gene3D" id="3.90.79.10">
    <property type="entry name" value="Nucleoside Triphosphate Pyrophosphohydrolase"/>
    <property type="match status" value="1"/>
</dbReference>
<gene>
    <name evidence="4" type="ORF">DN745_07690</name>
</gene>
<accession>A0A2Z4FJV6</accession>
<dbReference type="InterPro" id="IPR020476">
    <property type="entry name" value="Nudix_hydrolase"/>
</dbReference>
<dbReference type="PROSITE" id="PS51462">
    <property type="entry name" value="NUDIX"/>
    <property type="match status" value="1"/>
</dbReference>
<protein>
    <submittedName>
        <fullName evidence="4">Uncharacterized protein</fullName>
    </submittedName>
</protein>
<keyword evidence="5" id="KW-1185">Reference proteome</keyword>
<comment type="similarity">
    <text evidence="3">Belongs to the Nudix hydrolase family.</text>
</comment>
<dbReference type="KEGG" id="bsed:DN745_07690"/>
<keyword evidence="2 3" id="KW-0378">Hydrolase</keyword>
<name>A0A2Z4FJV6_9DELT</name>